<dbReference type="InterPro" id="IPR006328">
    <property type="entry name" value="2-HAD"/>
</dbReference>
<comment type="function">
    <text evidence="3">Catalyzes the hydrolytic dehalogenation of small (S)-2-haloalkanoic acids to yield the corresponding (R)-2-hydroxyalkanoic acids.</text>
</comment>
<evidence type="ECO:0000256" key="1">
    <source>
        <dbReference type="ARBA" id="ARBA00008106"/>
    </source>
</evidence>
<comment type="caution">
    <text evidence="4">The sequence shown here is derived from an EMBL/GenBank/DDBJ whole genome shotgun (WGS) entry which is preliminary data.</text>
</comment>
<evidence type="ECO:0000256" key="3">
    <source>
        <dbReference type="RuleBase" id="RU368077"/>
    </source>
</evidence>
<proteinExistence type="inferred from homology"/>
<dbReference type="InterPro" id="IPR006439">
    <property type="entry name" value="HAD-SF_hydro_IA"/>
</dbReference>
<dbReference type="CDD" id="cd02588">
    <property type="entry name" value="HAD_L2-DEX"/>
    <property type="match status" value="1"/>
</dbReference>
<dbReference type="SFLD" id="SFLDG01129">
    <property type="entry name" value="C1.5:_HAD__Beta-PGM__Phosphata"/>
    <property type="match status" value="1"/>
</dbReference>
<organism evidence="4 5">
    <name type="scientific">Leucothrix pacifica</name>
    <dbReference type="NCBI Taxonomy" id="1247513"/>
    <lineage>
        <taxon>Bacteria</taxon>
        <taxon>Pseudomonadati</taxon>
        <taxon>Pseudomonadota</taxon>
        <taxon>Gammaproteobacteria</taxon>
        <taxon>Thiotrichales</taxon>
        <taxon>Thiotrichaceae</taxon>
        <taxon>Leucothrix</taxon>
    </lineage>
</organism>
<dbReference type="NCBIfam" id="TIGR01493">
    <property type="entry name" value="HAD-SF-IA-v2"/>
    <property type="match status" value="1"/>
</dbReference>
<dbReference type="EMBL" id="QGKM01000009">
    <property type="protein sequence ID" value="PWQ99674.1"/>
    <property type="molecule type" value="Genomic_DNA"/>
</dbReference>
<evidence type="ECO:0000256" key="2">
    <source>
        <dbReference type="ARBA" id="ARBA00022801"/>
    </source>
</evidence>
<dbReference type="InterPro" id="IPR036412">
    <property type="entry name" value="HAD-like_sf"/>
</dbReference>
<dbReference type="Pfam" id="PF00702">
    <property type="entry name" value="Hydrolase"/>
    <property type="match status" value="1"/>
</dbReference>
<dbReference type="EC" id="3.8.1.2" evidence="3"/>
<name>A0A317CMB2_9GAMM</name>
<keyword evidence="2 3" id="KW-0378">Hydrolase</keyword>
<dbReference type="OrthoDB" id="5865007at2"/>
<comment type="catalytic activity">
    <reaction evidence="3">
        <text>an (S)-2-haloacid + H2O = a (2R)-2-hydroxycarboxylate + a halide anion + H(+)</text>
        <dbReference type="Rhea" id="RHEA:11192"/>
        <dbReference type="ChEBI" id="CHEBI:15377"/>
        <dbReference type="ChEBI" id="CHEBI:15378"/>
        <dbReference type="ChEBI" id="CHEBI:16042"/>
        <dbReference type="ChEBI" id="CHEBI:58314"/>
        <dbReference type="ChEBI" id="CHEBI:137405"/>
        <dbReference type="EC" id="3.8.1.2"/>
    </reaction>
</comment>
<protein>
    <recommendedName>
        <fullName evidence="3">(S)-2-haloacid dehalogenase</fullName>
        <ecNumber evidence="3">3.8.1.2</ecNumber>
    </recommendedName>
    <alternativeName>
        <fullName evidence="3">2-haloalkanoic acid dehalogenase</fullName>
    </alternativeName>
    <alternativeName>
        <fullName evidence="3">Halocarboxylic acid halidohydrolase</fullName>
    </alternativeName>
    <alternativeName>
        <fullName evidence="3">L-2-haloacid dehalogenase</fullName>
    </alternativeName>
</protein>
<dbReference type="PANTHER" id="PTHR43316:SF3">
    <property type="entry name" value="HALOACID DEHALOGENASE, TYPE II (AFU_ORTHOLOGUE AFUA_2G07750)-RELATED"/>
    <property type="match status" value="1"/>
</dbReference>
<gene>
    <name evidence="4" type="ORF">DKW60_05195</name>
</gene>
<dbReference type="SUPFAM" id="SSF56784">
    <property type="entry name" value="HAD-like"/>
    <property type="match status" value="1"/>
</dbReference>
<dbReference type="InterPro" id="IPR023198">
    <property type="entry name" value="PGP-like_dom2"/>
</dbReference>
<dbReference type="PANTHER" id="PTHR43316">
    <property type="entry name" value="HYDROLASE, HALOACID DELAHOGENASE-RELATED"/>
    <property type="match status" value="1"/>
</dbReference>
<reference evidence="4 5" key="1">
    <citation type="submission" date="2018-05" db="EMBL/GenBank/DDBJ databases">
        <title>Leucothrix arctica sp. nov., isolated from Arctic seawater.</title>
        <authorList>
            <person name="Choi A."/>
            <person name="Baek K."/>
        </authorList>
    </citation>
    <scope>NUCLEOTIDE SEQUENCE [LARGE SCALE GENOMIC DNA]</scope>
    <source>
        <strain evidence="4 5">JCM 18388</strain>
    </source>
</reference>
<evidence type="ECO:0000313" key="4">
    <source>
        <dbReference type="EMBL" id="PWQ99674.1"/>
    </source>
</evidence>
<comment type="similarity">
    <text evidence="1 3">Belongs to the HAD-like hydrolase superfamily. S-2-haloalkanoic acid dehalogenase family.</text>
</comment>
<dbReference type="PRINTS" id="PR00413">
    <property type="entry name" value="HADHALOGNASE"/>
</dbReference>
<dbReference type="Gene3D" id="3.40.50.1000">
    <property type="entry name" value="HAD superfamily/HAD-like"/>
    <property type="match status" value="1"/>
</dbReference>
<dbReference type="SFLD" id="SFLDS00003">
    <property type="entry name" value="Haloacid_Dehalogenase"/>
    <property type="match status" value="1"/>
</dbReference>
<dbReference type="Gene3D" id="1.10.150.240">
    <property type="entry name" value="Putative phosphatase, domain 2"/>
    <property type="match status" value="1"/>
</dbReference>
<evidence type="ECO:0000313" key="5">
    <source>
        <dbReference type="Proteomes" id="UP000245539"/>
    </source>
</evidence>
<keyword evidence="5" id="KW-1185">Reference proteome</keyword>
<sequence>MSVTLAFDIYGTLINTHGVVTRLQEFIGDEAPTFSNIWRDKQLEYSFRRGLMRQYQHFGVCTSQALDYTDQLLKTELSDQQKADLLAEYRILPAFDDVTDSLTTLKAAGHKMYGFSNGTADAVEGLLTNAGIRDLFDGVVSVDGLHTFKPNPDVYAHMVKTGGAAASDTWLVSSNPFDVIGAASAGLKTAWVQRSKDMVFDPWGIEPDLVIAGLSELAGGVTRS</sequence>
<dbReference type="RefSeq" id="WP_109836612.1">
    <property type="nucleotide sequence ID" value="NZ_QGKM01000009.1"/>
</dbReference>
<accession>A0A317CMB2</accession>
<dbReference type="AlphaFoldDB" id="A0A317CMB2"/>
<dbReference type="InterPro" id="IPR023214">
    <property type="entry name" value="HAD_sf"/>
</dbReference>
<dbReference type="GO" id="GO:0018784">
    <property type="term" value="F:(S)-2-haloacid dehalogenase activity"/>
    <property type="evidence" value="ECO:0007669"/>
    <property type="project" value="UniProtKB-UniRule"/>
</dbReference>
<dbReference type="InterPro" id="IPR051540">
    <property type="entry name" value="S-2-haloacid_dehalogenase"/>
</dbReference>
<dbReference type="Proteomes" id="UP000245539">
    <property type="component" value="Unassembled WGS sequence"/>
</dbReference>
<dbReference type="NCBIfam" id="TIGR01428">
    <property type="entry name" value="HAD_type_II"/>
    <property type="match status" value="1"/>
</dbReference>